<dbReference type="Ensembl" id="ENSLLET00000041056.1">
    <property type="protein sequence ID" value="ENSLLEP00000039470.1"/>
    <property type="gene ID" value="ENSLLEG00000025079.1"/>
</dbReference>
<protein>
    <recommendedName>
        <fullName evidence="7">Poly [ADP-ribose] polymerase</fullName>
        <shortName evidence="7">PARP</shortName>
        <ecNumber evidence="7">2.4.2.-</ecNumber>
    </recommendedName>
</protein>
<sequence>MLLTQTGFHECAPDSAASGSTESENPVNTVSCEIPSSLPLESNCQYLVIKDMIECKVSASYPSLKIHIGDRELNLVGKLEDMPSAREMIKTELKSVKTFNVQKPLSAVKTLKKWNKKDITRKIFNREVEGCVIVDTSRGIHLYAPSSLPLDQAALDQAFLEAAIDVTEEQREVTKSVQWKELLKDTEFKYRLSVIDAQPVSLMGFKEDVEAALKILKNHLERRAETLESFNLEDCVLVENHETIANNFQLGTITAVVEIPSSNDTMVNLMGSKEDVDNTKLVLEKVKRVPHKQLPIIKPGAEHFFKNTGKSLCDGVTVAQKCLIFFAEEHQVPRDTNIQNVPKSTAKVSNEEAAKGPVQRDACVKTKRQSDTGAPKCPPPLQLILSYGNMEDQKANVFVVPLNVAKQHLATLNVTKALAVKGGPTLANIFGRRLNECGSLSTGSVLEVHVAGQNCLLDCDAVIFIACTIWDGHNGHSDKALRKGISDTLERCKNQNVCTMAMPAIGPGLAFNFPKNEAARIFGEELNSFVTKEPNTSIRKINIVIPQVSQDVFNAYKDTLMKVKWHNQISFCNENGDPFRSPTHGNEIKVEIGSLSICTGFGNIVNESTDAIVNSTNFNQWSNQSVACAIFTAAGPEVVQEARSKANNQPALTKAGSLRNCKSIFHFDCQKDLRHIEDIIKKIIVQCAEKGLKSVAIPAIGTGECGLDPQKVAKSIINAIASVAQTQGLASLSCVRLITFQQHIYKIFSKTLQEWIKPLNQPSWNHIDALSKRLRNKPIQPNEALTDLDILEHPVSCLFELHVIGLHSEDVDTALKLLEVEFENQYMEKEIKDTLIDAFSLEEIQSLFSLIEGKPGVQMTLHRVNKCIILKGCAEDVSEESVKVLDKLREIVHARLEQACKERASLLIQWGYQEGNVMIPFEENASQLLEDRFIAKDKGIVKVELANGKKAAVNMTTMKAIQDGMEQEMTVLRLDLEREHQLPAHWDNMRGKLLMLVKLDPNSPEYQNVHSSFTSTATNVKVLQIERIQNKYLYITYDLRKNYITMKNGATEVHERTLYHGTQSENRESINYHGFNRSFAGRHASVYGNGVYFAVKASYSTRNTYSSPDPQTNKRYMYQVKVLTGRYTTGHPGLNVPPSASGNSPYDQYDSIVDKEDNPNMFIAFHDNQAYPEYLITFE</sequence>
<feature type="domain" description="PARP catalytic" evidence="9">
    <location>
        <begin position="982"/>
        <end position="1179"/>
    </location>
</feature>
<evidence type="ECO:0000256" key="6">
    <source>
        <dbReference type="ARBA" id="ARBA00024347"/>
    </source>
</evidence>
<dbReference type="InterPro" id="IPR012317">
    <property type="entry name" value="Poly(ADP-ribose)pol_cat_dom"/>
</dbReference>
<evidence type="ECO:0000256" key="3">
    <source>
        <dbReference type="ARBA" id="ARBA00022679"/>
    </source>
</evidence>
<keyword evidence="12" id="KW-1185">Reference proteome</keyword>
<keyword evidence="3 7" id="KW-0808">Transferase</keyword>
<dbReference type="GeneTree" id="ENSGT00940000154311"/>
<proteinExistence type="inferred from homology"/>
<feature type="region of interest" description="Disordered" evidence="8">
    <location>
        <begin position="1"/>
        <end position="28"/>
    </location>
</feature>
<dbReference type="GO" id="GO:0003714">
    <property type="term" value="F:transcription corepressor activity"/>
    <property type="evidence" value="ECO:0007669"/>
    <property type="project" value="TreeGrafter"/>
</dbReference>
<name>A0A8C5QKD4_9ANUR</name>
<dbReference type="AlphaFoldDB" id="A0A8C5QKD4"/>
<dbReference type="GO" id="GO:0003950">
    <property type="term" value="F:NAD+ poly-ADP-ribosyltransferase activity"/>
    <property type="evidence" value="ECO:0007669"/>
    <property type="project" value="UniProtKB-UniRule"/>
</dbReference>
<evidence type="ECO:0000259" key="9">
    <source>
        <dbReference type="PROSITE" id="PS51059"/>
    </source>
</evidence>
<dbReference type="EC" id="2.4.2.-" evidence="7"/>
<dbReference type="Pfam" id="PF00644">
    <property type="entry name" value="PARP"/>
    <property type="match status" value="1"/>
</dbReference>
<dbReference type="Proteomes" id="UP000694569">
    <property type="component" value="Unplaced"/>
</dbReference>
<dbReference type="Gene3D" id="3.90.228.10">
    <property type="match status" value="1"/>
</dbReference>
<evidence type="ECO:0000256" key="7">
    <source>
        <dbReference type="RuleBase" id="RU362114"/>
    </source>
</evidence>
<comment type="subcellular location">
    <subcellularLocation>
        <location evidence="1">Nucleus</location>
    </subcellularLocation>
</comment>
<dbReference type="InterPro" id="IPR002589">
    <property type="entry name" value="Macro_dom"/>
</dbReference>
<dbReference type="FunFam" id="3.90.228.10:FF:000008">
    <property type="entry name" value="Poly [ADP-ribose] polymerase"/>
    <property type="match status" value="1"/>
</dbReference>
<keyword evidence="4 7" id="KW-0520">NAD</keyword>
<dbReference type="GO" id="GO:0010629">
    <property type="term" value="P:negative regulation of gene expression"/>
    <property type="evidence" value="ECO:0007669"/>
    <property type="project" value="TreeGrafter"/>
</dbReference>
<evidence type="ECO:0000259" key="10">
    <source>
        <dbReference type="PROSITE" id="PS51154"/>
    </source>
</evidence>
<evidence type="ECO:0000313" key="12">
    <source>
        <dbReference type="Proteomes" id="UP000694569"/>
    </source>
</evidence>
<reference evidence="11" key="1">
    <citation type="submission" date="2025-08" db="UniProtKB">
        <authorList>
            <consortium name="Ensembl"/>
        </authorList>
    </citation>
    <scope>IDENTIFICATION</scope>
</reference>
<feature type="domain" description="Macro" evidence="10">
    <location>
        <begin position="584"/>
        <end position="756"/>
    </location>
</feature>
<dbReference type="SUPFAM" id="SSF56399">
    <property type="entry name" value="ADP-ribosylation"/>
    <property type="match status" value="1"/>
</dbReference>
<feature type="compositionally biased region" description="Polar residues" evidence="8">
    <location>
        <begin position="17"/>
        <end position="28"/>
    </location>
</feature>
<feature type="domain" description="Macro" evidence="10">
    <location>
        <begin position="370"/>
        <end position="564"/>
    </location>
</feature>
<dbReference type="InterPro" id="IPR052056">
    <property type="entry name" value="Mono-ARTD/PARP"/>
</dbReference>
<dbReference type="Pfam" id="PF01661">
    <property type="entry name" value="Macro"/>
    <property type="match status" value="2"/>
</dbReference>
<dbReference type="GO" id="GO:0005634">
    <property type="term" value="C:nucleus"/>
    <property type="evidence" value="ECO:0007669"/>
    <property type="project" value="UniProtKB-SubCell"/>
</dbReference>
<evidence type="ECO:0000256" key="5">
    <source>
        <dbReference type="ARBA" id="ARBA00023242"/>
    </source>
</evidence>
<comment type="similarity">
    <text evidence="6">Belongs to the ARTD/PARP family.</text>
</comment>
<dbReference type="Gene3D" id="3.30.720.50">
    <property type="match status" value="1"/>
</dbReference>
<dbReference type="PANTHER" id="PTHR14453">
    <property type="entry name" value="PARP/ZINC FINGER CCCH TYPE DOMAIN CONTAINING PROTEIN"/>
    <property type="match status" value="1"/>
</dbReference>
<dbReference type="Gene3D" id="3.40.220.10">
    <property type="entry name" value="Leucine Aminopeptidase, subunit E, domain 1"/>
    <property type="match status" value="2"/>
</dbReference>
<dbReference type="CDD" id="cd01439">
    <property type="entry name" value="TCCD_inducible_PARP_like"/>
    <property type="match status" value="1"/>
</dbReference>
<accession>A0A8C5QKD4</accession>
<dbReference type="PROSITE" id="PS51154">
    <property type="entry name" value="MACRO"/>
    <property type="match status" value="2"/>
</dbReference>
<reference evidence="11" key="2">
    <citation type="submission" date="2025-09" db="UniProtKB">
        <authorList>
            <consortium name="Ensembl"/>
        </authorList>
    </citation>
    <scope>IDENTIFICATION</scope>
</reference>
<evidence type="ECO:0000256" key="1">
    <source>
        <dbReference type="ARBA" id="ARBA00004123"/>
    </source>
</evidence>
<evidence type="ECO:0000256" key="4">
    <source>
        <dbReference type="ARBA" id="ARBA00023027"/>
    </source>
</evidence>
<dbReference type="SMART" id="SM00506">
    <property type="entry name" value="A1pp"/>
    <property type="match status" value="1"/>
</dbReference>
<evidence type="ECO:0000313" key="11">
    <source>
        <dbReference type="Ensembl" id="ENSLLEP00000039470.1"/>
    </source>
</evidence>
<dbReference type="GO" id="GO:0005737">
    <property type="term" value="C:cytoplasm"/>
    <property type="evidence" value="ECO:0007669"/>
    <property type="project" value="TreeGrafter"/>
</dbReference>
<evidence type="ECO:0000256" key="2">
    <source>
        <dbReference type="ARBA" id="ARBA00022676"/>
    </source>
</evidence>
<organism evidence="11 12">
    <name type="scientific">Leptobrachium leishanense</name>
    <name type="common">Leishan spiny toad</name>
    <dbReference type="NCBI Taxonomy" id="445787"/>
    <lineage>
        <taxon>Eukaryota</taxon>
        <taxon>Metazoa</taxon>
        <taxon>Chordata</taxon>
        <taxon>Craniata</taxon>
        <taxon>Vertebrata</taxon>
        <taxon>Euteleostomi</taxon>
        <taxon>Amphibia</taxon>
        <taxon>Batrachia</taxon>
        <taxon>Anura</taxon>
        <taxon>Pelobatoidea</taxon>
        <taxon>Megophryidae</taxon>
        <taxon>Leptobrachium</taxon>
    </lineage>
</organism>
<dbReference type="PROSITE" id="PS51059">
    <property type="entry name" value="PARP_CATALYTIC"/>
    <property type="match status" value="1"/>
</dbReference>
<evidence type="ECO:0000256" key="8">
    <source>
        <dbReference type="SAM" id="MobiDB-lite"/>
    </source>
</evidence>
<dbReference type="InterPro" id="IPR037197">
    <property type="entry name" value="WWE_dom_sf"/>
</dbReference>
<dbReference type="OrthoDB" id="6133115at2759"/>
<dbReference type="InterPro" id="IPR043472">
    <property type="entry name" value="Macro_dom-like"/>
</dbReference>
<dbReference type="SUPFAM" id="SSF52949">
    <property type="entry name" value="Macro domain-like"/>
    <property type="match status" value="2"/>
</dbReference>
<keyword evidence="5" id="KW-0539">Nucleus</keyword>
<dbReference type="PANTHER" id="PTHR14453:SF99">
    <property type="entry name" value="PROTEIN MONO-ADP-RIBOSYLTRANSFERASE PARP15"/>
    <property type="match status" value="1"/>
</dbReference>
<keyword evidence="2 7" id="KW-0328">Glycosyltransferase</keyword>